<feature type="transmembrane region" description="Helical" evidence="10">
    <location>
        <begin position="1101"/>
        <end position="1128"/>
    </location>
</feature>
<dbReference type="PANTHER" id="PTHR19229">
    <property type="entry name" value="ATP-BINDING CASSETTE TRANSPORTER SUBFAMILY A ABCA"/>
    <property type="match status" value="1"/>
</dbReference>
<dbReference type="GO" id="GO:0005319">
    <property type="term" value="F:lipid transporter activity"/>
    <property type="evidence" value="ECO:0007669"/>
    <property type="project" value="TreeGrafter"/>
</dbReference>
<keyword evidence="5" id="KW-0677">Repeat</keyword>
<keyword evidence="8 10" id="KW-1133">Transmembrane helix</keyword>
<dbReference type="SUPFAM" id="SSF52540">
    <property type="entry name" value="P-loop containing nucleoside triphosphate hydrolases"/>
    <property type="match status" value="2"/>
</dbReference>
<feature type="transmembrane region" description="Helical" evidence="10">
    <location>
        <begin position="27"/>
        <end position="49"/>
    </location>
</feature>
<dbReference type="InterPro" id="IPR027417">
    <property type="entry name" value="P-loop_NTPase"/>
</dbReference>
<dbReference type="EMBL" id="JAQHRD010000008">
    <property type="protein sequence ID" value="KAJ6438163.1"/>
    <property type="molecule type" value="Genomic_DNA"/>
</dbReference>
<keyword evidence="9 10" id="KW-0472">Membrane</keyword>
<evidence type="ECO:0000256" key="9">
    <source>
        <dbReference type="ARBA" id="ARBA00023136"/>
    </source>
</evidence>
<evidence type="ECO:0000259" key="11">
    <source>
        <dbReference type="PROSITE" id="PS50893"/>
    </source>
</evidence>
<dbReference type="Pfam" id="PF12698">
    <property type="entry name" value="ABC2_membrane_3"/>
    <property type="match status" value="1"/>
</dbReference>
<dbReference type="PANTHER" id="PTHR19229:SF36">
    <property type="entry name" value="ATP-BINDING CASSETTE SUB-FAMILY A MEMBER 2"/>
    <property type="match status" value="1"/>
</dbReference>
<feature type="domain" description="ABC transporter" evidence="11">
    <location>
        <begin position="467"/>
        <end position="698"/>
    </location>
</feature>
<evidence type="ECO:0000256" key="6">
    <source>
        <dbReference type="ARBA" id="ARBA00022741"/>
    </source>
</evidence>
<feature type="transmembrane region" description="Helical" evidence="10">
    <location>
        <begin position="1073"/>
        <end position="1094"/>
    </location>
</feature>
<evidence type="ECO:0000256" key="8">
    <source>
        <dbReference type="ARBA" id="ARBA00022989"/>
    </source>
</evidence>
<dbReference type="PROSITE" id="PS50893">
    <property type="entry name" value="ABC_TRANSPORTER_2"/>
    <property type="match status" value="2"/>
</dbReference>
<comment type="similarity">
    <text evidence="2">Belongs to the ABC transporter superfamily. ABCA family.</text>
</comment>
<dbReference type="Pfam" id="PF00005">
    <property type="entry name" value="ABC_tran"/>
    <property type="match status" value="2"/>
</dbReference>
<feature type="transmembrane region" description="Helical" evidence="10">
    <location>
        <begin position="995"/>
        <end position="1013"/>
    </location>
</feature>
<feature type="transmembrane region" description="Helical" evidence="10">
    <location>
        <begin position="345"/>
        <end position="363"/>
    </location>
</feature>
<evidence type="ECO:0000313" key="12">
    <source>
        <dbReference type="EMBL" id="KAJ6438163.1"/>
    </source>
</evidence>
<dbReference type="PROSITE" id="PS00211">
    <property type="entry name" value="ABC_TRANSPORTER_1"/>
    <property type="match status" value="2"/>
</dbReference>
<dbReference type="GO" id="GO:0016020">
    <property type="term" value="C:membrane"/>
    <property type="evidence" value="ECO:0007669"/>
    <property type="project" value="UniProtKB-SubCell"/>
</dbReference>
<dbReference type="Gene3D" id="3.40.50.300">
    <property type="entry name" value="P-loop containing nucleotide triphosphate hydrolases"/>
    <property type="match status" value="2"/>
</dbReference>
<keyword evidence="3" id="KW-0813">Transport</keyword>
<comment type="subcellular location">
    <subcellularLocation>
        <location evidence="1">Membrane</location>
        <topology evidence="1">Multi-pass membrane protein</topology>
    </subcellularLocation>
</comment>
<dbReference type="InterPro" id="IPR026082">
    <property type="entry name" value="ABCA"/>
</dbReference>
<feature type="transmembrane region" description="Helical" evidence="10">
    <location>
        <begin position="235"/>
        <end position="259"/>
    </location>
</feature>
<accession>A0AB34FFD9</accession>
<dbReference type="Proteomes" id="UP001163105">
    <property type="component" value="Unassembled WGS sequence"/>
</dbReference>
<feature type="transmembrane region" description="Helical" evidence="10">
    <location>
        <begin position="1034"/>
        <end position="1061"/>
    </location>
</feature>
<dbReference type="GO" id="GO:0140359">
    <property type="term" value="F:ABC-type transporter activity"/>
    <property type="evidence" value="ECO:0007669"/>
    <property type="project" value="InterPro"/>
</dbReference>
<evidence type="ECO:0000256" key="1">
    <source>
        <dbReference type="ARBA" id="ARBA00004141"/>
    </source>
</evidence>
<evidence type="ECO:0000256" key="5">
    <source>
        <dbReference type="ARBA" id="ARBA00022737"/>
    </source>
</evidence>
<dbReference type="InterPro" id="IPR003593">
    <property type="entry name" value="AAA+_ATPase"/>
</dbReference>
<evidence type="ECO:0000256" key="3">
    <source>
        <dbReference type="ARBA" id="ARBA00022448"/>
    </source>
</evidence>
<feature type="transmembrane region" description="Helical" evidence="10">
    <location>
        <begin position="416"/>
        <end position="439"/>
    </location>
</feature>
<sequence length="1618" mass="176534">MLFLRHVWTLMRRDFLYLLLRRPMTCLWMALILPIALCTFFCFVTNLVVPAAEFGIGEPRAIKTLAQAFQDANNSGRTKVVLVSNGHRHGNIESALERLSTLITAQEPRVNVVQGEDESSLIKECASNLRGTTNCFGAVVMHSSPNEGLGGIWNYSIRGDAAFMSSAATVKIGNTNNIEETYILPLQRAINGIIGELSDKINIDSTAQRMELPFTSKTEAERQAKVRRFHHRANINSMAVTFLSSVLWISYHLTGFIATEKETGMAQLIDTMMAVPAPWMAYSARMLAHHLSLCSIYAPAWVINSFIVHRIVYYNTGIITLLSLHLLAGLAFASMSVLVASFFRTAKLSSFTATLIILLLGILAQSVKNLSAGPVAVLSCLFAPCSFVYSLILLARSELVDPANLVISPPPSSWELPLAVFFLFLVIQIFVYPILGAMVQGKLPTLTKPRTFPSVSEHACNDLDCAVHVDGLTKVFAHGSWRQRFATSTIPVVAVSQLSFQARRGQILTLLGTNGSGKSTTLSCIAGWTKLTAGSVVLHGPQNIGVAPQKNVLWDDMTVEEHLSFFGRLKSPGRPMKDEILDLIGRVDLSHKRASLAKTLSGGQKRKLQLGMMLVGGSTTCLVDEVSSGVDPLSRRKLWDILLAERGKRTVILTTHYLDEADVLSDHIVMLSRENVSTQGSSAELKERFGNGFTVRIPGSQKAQDIDLPKVHGATQMTTMSGITYHAPSSTVAAGVVRMLETHGVRNYLFSAPTIEDVFLRLSRPIEYQREQSSHGITYPPVEEARKLSLDDGQDIGTRRQIMILLRKRRTVFRKIWPPFVFAILLLVFAAGLTSLCIKGQPLPACSASGSNSPFITQKPLEEIDKKNMIFLAGPAAKINDSKTRLMDLLRPLAPKTGDGESLLAGSTFRNIELVNTYSEYLRYIHKNYRHLTTGLWFGDETSSPTVAWVANLFISSPIIAQQIFDIFSTNTTIATDWSPLDVPFDLSAGGELKLAIYMGIALACYPAFFALYPSYERMQSVRELQYSNGVRPVALWSAHILFDFALCFIGVCLASGLWAVTSNTWFHLEYVLPVWTLYGFASILLSFVVSLFVKTQLAVFAWVASLQAMFFLVYLLAYICVIAFVPASKVESALTVCHLVISALAPIGSVARALFLVTNLYSSACVGNEISSRPGDLRAYGSPILCLTIQCVFLLGLLFWIDTQPTGRRGPARDGSIRDRAMDIQRPQQADEGASKAIDSQHAVTDLDGLQVRHLTKTFGKITALDNITFNVARGEVFALLGPNGAGKSTTISLIRGLLKPSQTGGAVLIDDMIVTADPGAVRPKLGVCPQVDAIDKLTVLQHLEFYARIRGVPNIDHNVQAVLRAVGLEGLSDRMAQSLSGGNKRKLCFGISLMGNPAVVLLDEPSSGLDPCSQRTMWRTIAAAVPGRSILMTTHSMDEAEAVAHRVGILAQRMLATGAPSELCQDFGDVLHVHLIASSAPRVPCEQARRIIDWIRTSLPGAVIDSNSHHGQFRFSIPSSDVPSNMEGLAEPGGGGGNGSRGAALGRLLILLEDNKTSLGIGYISISPTTLGQAFLNIVGKHEMTVDGSADRNRSRGFAAQARWVLHLTKGTRSRP</sequence>
<feature type="transmembrane region" description="Helical" evidence="10">
    <location>
        <begin position="279"/>
        <end position="300"/>
    </location>
</feature>
<keyword evidence="4 10" id="KW-0812">Transmembrane</keyword>
<comment type="caution">
    <text evidence="12">The sequence shown here is derived from an EMBL/GenBank/DDBJ whole genome shotgun (WGS) entry which is preliminary data.</text>
</comment>
<feature type="transmembrane region" description="Helical" evidence="10">
    <location>
        <begin position="375"/>
        <end position="396"/>
    </location>
</feature>
<dbReference type="InterPro" id="IPR003439">
    <property type="entry name" value="ABC_transporter-like_ATP-bd"/>
</dbReference>
<keyword evidence="6" id="KW-0547">Nucleotide-binding</keyword>
<dbReference type="InterPro" id="IPR013525">
    <property type="entry name" value="ABC2_TM"/>
</dbReference>
<dbReference type="GO" id="GO:0005524">
    <property type="term" value="F:ATP binding"/>
    <property type="evidence" value="ECO:0007669"/>
    <property type="project" value="UniProtKB-KW"/>
</dbReference>
<feature type="transmembrane region" description="Helical" evidence="10">
    <location>
        <begin position="1180"/>
        <end position="1202"/>
    </location>
</feature>
<evidence type="ECO:0000256" key="2">
    <source>
        <dbReference type="ARBA" id="ARBA00008869"/>
    </source>
</evidence>
<feature type="transmembrane region" description="Helical" evidence="10">
    <location>
        <begin position="312"/>
        <end position="333"/>
    </location>
</feature>
<dbReference type="SMART" id="SM00382">
    <property type="entry name" value="AAA"/>
    <property type="match status" value="2"/>
</dbReference>
<feature type="domain" description="ABC transporter" evidence="11">
    <location>
        <begin position="1251"/>
        <end position="1479"/>
    </location>
</feature>
<keyword evidence="7" id="KW-0067">ATP-binding</keyword>
<evidence type="ECO:0000256" key="10">
    <source>
        <dbReference type="SAM" id="Phobius"/>
    </source>
</evidence>
<protein>
    <submittedName>
        <fullName evidence="12">Outer membrane autotransporter barrel protein</fullName>
    </submittedName>
</protein>
<keyword evidence="13" id="KW-1185">Reference proteome</keyword>
<proteinExistence type="inferred from homology"/>
<dbReference type="InterPro" id="IPR017871">
    <property type="entry name" value="ABC_transporter-like_CS"/>
</dbReference>
<evidence type="ECO:0000256" key="4">
    <source>
        <dbReference type="ARBA" id="ARBA00022692"/>
    </source>
</evidence>
<feature type="transmembrane region" description="Helical" evidence="10">
    <location>
        <begin position="816"/>
        <end position="836"/>
    </location>
</feature>
<dbReference type="CDD" id="cd03263">
    <property type="entry name" value="ABC_subfamily_A"/>
    <property type="match status" value="2"/>
</dbReference>
<dbReference type="GO" id="GO:0016887">
    <property type="term" value="F:ATP hydrolysis activity"/>
    <property type="evidence" value="ECO:0007669"/>
    <property type="project" value="InterPro"/>
</dbReference>
<organism evidence="12 13">
    <name type="scientific">Purpureocillium lavendulum</name>
    <dbReference type="NCBI Taxonomy" id="1247861"/>
    <lineage>
        <taxon>Eukaryota</taxon>
        <taxon>Fungi</taxon>
        <taxon>Dikarya</taxon>
        <taxon>Ascomycota</taxon>
        <taxon>Pezizomycotina</taxon>
        <taxon>Sordariomycetes</taxon>
        <taxon>Hypocreomycetidae</taxon>
        <taxon>Hypocreales</taxon>
        <taxon>Ophiocordycipitaceae</taxon>
        <taxon>Purpureocillium</taxon>
    </lineage>
</organism>
<evidence type="ECO:0000256" key="7">
    <source>
        <dbReference type="ARBA" id="ARBA00022840"/>
    </source>
</evidence>
<evidence type="ECO:0000313" key="13">
    <source>
        <dbReference type="Proteomes" id="UP001163105"/>
    </source>
</evidence>
<gene>
    <name evidence="12" type="primary">ABCA3</name>
    <name evidence="12" type="ORF">O9K51_08753</name>
</gene>
<reference evidence="12" key="1">
    <citation type="submission" date="2023-01" db="EMBL/GenBank/DDBJ databases">
        <title>The growth and conidiation of Purpureocillium lavendulum are regulated by nitrogen source and histone H3K14 acetylation.</title>
        <authorList>
            <person name="Tang P."/>
            <person name="Han J."/>
            <person name="Zhang C."/>
            <person name="Tang P."/>
            <person name="Qi F."/>
            <person name="Zhang K."/>
            <person name="Liang L."/>
        </authorList>
    </citation>
    <scope>NUCLEOTIDE SEQUENCE</scope>
    <source>
        <strain evidence="12">YMF1.00683</strain>
    </source>
</reference>
<feature type="transmembrane region" description="Helical" evidence="10">
    <location>
        <begin position="1134"/>
        <end position="1159"/>
    </location>
</feature>
<name>A0AB34FFD9_9HYPO</name>